<evidence type="ECO:0000256" key="1">
    <source>
        <dbReference type="ARBA" id="ARBA00022676"/>
    </source>
</evidence>
<evidence type="ECO:0000256" key="2">
    <source>
        <dbReference type="ARBA" id="ARBA00022679"/>
    </source>
</evidence>
<dbReference type="CDD" id="cd03801">
    <property type="entry name" value="GT4_PimA-like"/>
    <property type="match status" value="1"/>
</dbReference>
<dbReference type="InterPro" id="IPR028098">
    <property type="entry name" value="Glyco_trans_4-like_N"/>
</dbReference>
<keyword evidence="5" id="KW-1185">Reference proteome</keyword>
<comment type="caution">
    <text evidence="4">The sequence shown here is derived from an EMBL/GenBank/DDBJ whole genome shotgun (WGS) entry which is preliminary data.</text>
</comment>
<dbReference type="Proteomes" id="UP000689967">
    <property type="component" value="Unassembled WGS sequence"/>
</dbReference>
<keyword evidence="2" id="KW-0808">Transferase</keyword>
<accession>A0ABS6HFC1</accession>
<name>A0ABS6HFC1_9PROT</name>
<reference evidence="4 5" key="1">
    <citation type="submission" date="2021-01" db="EMBL/GenBank/DDBJ databases">
        <title>Roseomonas sp. nov, a bacterium isolated from an oil production mixture in Yumen Oilfield.</title>
        <authorList>
            <person name="Wu D."/>
        </authorList>
    </citation>
    <scope>NUCLEOTIDE SEQUENCE [LARGE SCALE GENOMIC DNA]</scope>
    <source>
        <strain evidence="4 5">ROY-5-3</strain>
    </source>
</reference>
<evidence type="ECO:0000259" key="3">
    <source>
        <dbReference type="Pfam" id="PF13439"/>
    </source>
</evidence>
<proteinExistence type="predicted"/>
<dbReference type="RefSeq" id="WP_216878214.1">
    <property type="nucleotide sequence ID" value="NZ_JAERQM010000007.1"/>
</dbReference>
<dbReference type="Pfam" id="PF13692">
    <property type="entry name" value="Glyco_trans_1_4"/>
    <property type="match status" value="1"/>
</dbReference>
<gene>
    <name evidence="4" type="ORF">JJQ90_20895</name>
</gene>
<feature type="domain" description="Glycosyltransferase subfamily 4-like N-terminal" evidence="3">
    <location>
        <begin position="12"/>
        <end position="160"/>
    </location>
</feature>
<sequence length="366" mass="38474">MRILLWYWGRRGGGAQFTLGLAQSLATRPGVTLALSVSAQGELLDSFRNLSVSTNIVETYRDLPGFATGLLRIPALRRQLLASAQGADVVISGMTHVWTPLLAPALARAGIPFVPVVHDALPHPGDFGWAWDWRLGRELGAARAAVALSDQVASILAQRVPALPLIRMPLLAMLSPATAGGEAVAASREGGLRLLFFGRFRGYKGLDLLRDAFRRLRQAHPGVTLRVVGEGDAEALAPGIGTLPGVRLERRWVPEAEIPRLIAEADAVVLPYREASQSGIAPQALAMGVPVVATPVGGLTEQVREGAGGVVATAVTEAAFAEALSSLFLPGRMAALRAEARRAGAAQADWGGATDALLRGLGAVLR</sequence>
<protein>
    <submittedName>
        <fullName evidence="4">Glycosyltransferase family 4 protein</fullName>
    </submittedName>
</protein>
<evidence type="ECO:0000313" key="4">
    <source>
        <dbReference type="EMBL" id="MBU8546191.1"/>
    </source>
</evidence>
<dbReference type="EMBL" id="JAERQM010000007">
    <property type="protein sequence ID" value="MBU8546191.1"/>
    <property type="molecule type" value="Genomic_DNA"/>
</dbReference>
<dbReference type="Pfam" id="PF13439">
    <property type="entry name" value="Glyco_transf_4"/>
    <property type="match status" value="1"/>
</dbReference>
<organism evidence="4 5">
    <name type="scientific">Falsiroseomonas oleicola</name>
    <dbReference type="NCBI Taxonomy" id="2801474"/>
    <lineage>
        <taxon>Bacteria</taxon>
        <taxon>Pseudomonadati</taxon>
        <taxon>Pseudomonadota</taxon>
        <taxon>Alphaproteobacteria</taxon>
        <taxon>Acetobacterales</taxon>
        <taxon>Roseomonadaceae</taxon>
        <taxon>Falsiroseomonas</taxon>
    </lineage>
</organism>
<dbReference type="PANTHER" id="PTHR12526">
    <property type="entry name" value="GLYCOSYLTRANSFERASE"/>
    <property type="match status" value="1"/>
</dbReference>
<evidence type="ECO:0000313" key="5">
    <source>
        <dbReference type="Proteomes" id="UP000689967"/>
    </source>
</evidence>
<keyword evidence="1" id="KW-0328">Glycosyltransferase</keyword>
<dbReference type="PANTHER" id="PTHR12526:SF510">
    <property type="entry name" value="D-INOSITOL 3-PHOSPHATE GLYCOSYLTRANSFERASE"/>
    <property type="match status" value="1"/>
</dbReference>